<evidence type="ECO:0000313" key="2">
    <source>
        <dbReference type="Proteomes" id="UP000648075"/>
    </source>
</evidence>
<reference evidence="1" key="1">
    <citation type="journal article" date="2014" name="Int. J. Syst. Evol. Microbiol.">
        <title>Complete genome sequence of Corynebacterium casei LMG S-19264T (=DSM 44701T), isolated from a smear-ripened cheese.</title>
        <authorList>
            <consortium name="US DOE Joint Genome Institute (JGI-PGF)"/>
            <person name="Walter F."/>
            <person name="Albersmeier A."/>
            <person name="Kalinowski J."/>
            <person name="Ruckert C."/>
        </authorList>
    </citation>
    <scope>NUCLEOTIDE SEQUENCE</scope>
    <source>
        <strain evidence="1">KCTC 32255</strain>
    </source>
</reference>
<dbReference type="AlphaFoldDB" id="A0A918PCJ3"/>
<dbReference type="EMBL" id="BMZA01000002">
    <property type="protein sequence ID" value="GGY98053.1"/>
    <property type="molecule type" value="Genomic_DNA"/>
</dbReference>
<name>A0A918PCJ3_9SPHN</name>
<gene>
    <name evidence="1" type="ORF">GCM10011614_11500</name>
</gene>
<dbReference type="Proteomes" id="UP000648075">
    <property type="component" value="Unassembled WGS sequence"/>
</dbReference>
<proteinExistence type="predicted"/>
<comment type="caution">
    <text evidence="1">The sequence shown here is derived from an EMBL/GenBank/DDBJ whole genome shotgun (WGS) entry which is preliminary data.</text>
</comment>
<evidence type="ECO:0008006" key="3">
    <source>
        <dbReference type="Google" id="ProtNLM"/>
    </source>
</evidence>
<organism evidence="1 2">
    <name type="scientific">Novosphingobium colocasiae</name>
    <dbReference type="NCBI Taxonomy" id="1256513"/>
    <lineage>
        <taxon>Bacteria</taxon>
        <taxon>Pseudomonadati</taxon>
        <taxon>Pseudomonadota</taxon>
        <taxon>Alphaproteobacteria</taxon>
        <taxon>Sphingomonadales</taxon>
        <taxon>Sphingomonadaceae</taxon>
        <taxon>Novosphingobium</taxon>
    </lineage>
</organism>
<evidence type="ECO:0000313" key="1">
    <source>
        <dbReference type="EMBL" id="GGY98053.1"/>
    </source>
</evidence>
<reference evidence="1" key="2">
    <citation type="submission" date="2020-09" db="EMBL/GenBank/DDBJ databases">
        <authorList>
            <person name="Sun Q."/>
            <person name="Kim S."/>
        </authorList>
    </citation>
    <scope>NUCLEOTIDE SEQUENCE</scope>
    <source>
        <strain evidence="1">KCTC 32255</strain>
    </source>
</reference>
<accession>A0A918PCJ3</accession>
<sequence>MTSGCPDTDRSPASRCGRAALTRWRGTLAAAGVLALAGCVAPVGPVEVTRFSAPAADFAARGTVSVEPGPGQDANSLEFRAYAGAVAQELAGLGYRAPLPGAAPAARVAMLDIERRTWQPERGRSPVSVGVGGSTGSYGSGLGVGLGFDLSGPPPAQVETRLHVILRDRAAATPLWEGRAAFVVRADSPLAQTPLGAAKMAGALFKGFPGNSGETIYVK</sequence>
<dbReference type="RefSeq" id="WP_229813800.1">
    <property type="nucleotide sequence ID" value="NZ_BMZA01000002.1"/>
</dbReference>
<protein>
    <recommendedName>
        <fullName evidence="3">DUF4136 domain-containing protein</fullName>
    </recommendedName>
</protein>
<keyword evidence="2" id="KW-1185">Reference proteome</keyword>